<evidence type="ECO:0000313" key="1">
    <source>
        <dbReference type="EMBL" id="CCO17673.1"/>
    </source>
</evidence>
<dbReference type="KEGG" id="bpg:Bathy08g02700"/>
<gene>
    <name evidence="1" type="ORF">Bathy08g02700</name>
</gene>
<dbReference type="EMBL" id="FO082271">
    <property type="protein sequence ID" value="CCO17673.1"/>
    <property type="molecule type" value="Genomic_DNA"/>
</dbReference>
<accession>K8F7U1</accession>
<name>K8F7U1_9CHLO</name>
<evidence type="ECO:0000313" key="2">
    <source>
        <dbReference type="Proteomes" id="UP000198341"/>
    </source>
</evidence>
<dbReference type="Proteomes" id="UP000198341">
    <property type="component" value="Chromosome 8"/>
</dbReference>
<proteinExistence type="predicted"/>
<protein>
    <submittedName>
        <fullName evidence="1">Uncharacterized protein</fullName>
    </submittedName>
</protein>
<dbReference type="AlphaFoldDB" id="K8F7U1"/>
<sequence length="157" mass="17360">MRFNASSGGPFSLSALQQHRPNCLCCVGQPDPAFEKAIENLKRLATPSTTTKHLNAAIKAVEEEEGRDEGAANAPSFAKSESISGINQTVAESFVRMCRSNGSGKMRLSKSKQKVAMKLKMKFEARLFTAEEIERMQEAVLEAYEETLVLEEKKMKT</sequence>
<dbReference type="GeneID" id="19014249"/>
<dbReference type="RefSeq" id="XP_007511552.1">
    <property type="nucleotide sequence ID" value="XM_007511490.1"/>
</dbReference>
<keyword evidence="2" id="KW-1185">Reference proteome</keyword>
<reference evidence="1 2" key="1">
    <citation type="submission" date="2011-10" db="EMBL/GenBank/DDBJ databases">
        <authorList>
            <person name="Genoscope - CEA"/>
        </authorList>
    </citation>
    <scope>NUCLEOTIDE SEQUENCE [LARGE SCALE GENOMIC DNA]</scope>
    <source>
        <strain evidence="1 2">RCC 1105</strain>
    </source>
</reference>
<organism evidence="1 2">
    <name type="scientific">Bathycoccus prasinos</name>
    <dbReference type="NCBI Taxonomy" id="41875"/>
    <lineage>
        <taxon>Eukaryota</taxon>
        <taxon>Viridiplantae</taxon>
        <taxon>Chlorophyta</taxon>
        <taxon>Mamiellophyceae</taxon>
        <taxon>Mamiellales</taxon>
        <taxon>Bathycoccaceae</taxon>
        <taxon>Bathycoccus</taxon>
    </lineage>
</organism>